<sequence length="116" mass="12240">MPRLTALLQTMGGKVIACGEPSLGLAAKLANNYCTVLTSWASLITILVAQKPWTWGCGRADSRSCRRHRAERQPVPGVHMSAAPSSNGYRGGSTVQGPADEEGHWPGCGHGEKRGG</sequence>
<organism evidence="2 3">
    <name type="scientific">Canariomyces notabilis</name>
    <dbReference type="NCBI Taxonomy" id="2074819"/>
    <lineage>
        <taxon>Eukaryota</taxon>
        <taxon>Fungi</taxon>
        <taxon>Dikarya</taxon>
        <taxon>Ascomycota</taxon>
        <taxon>Pezizomycotina</taxon>
        <taxon>Sordariomycetes</taxon>
        <taxon>Sordariomycetidae</taxon>
        <taxon>Sordariales</taxon>
        <taxon>Chaetomiaceae</taxon>
        <taxon>Canariomyces</taxon>
    </lineage>
</organism>
<comment type="caution">
    <text evidence="2">The sequence shown here is derived from an EMBL/GenBank/DDBJ whole genome shotgun (WGS) entry which is preliminary data.</text>
</comment>
<feature type="region of interest" description="Disordered" evidence="1">
    <location>
        <begin position="65"/>
        <end position="116"/>
    </location>
</feature>
<evidence type="ECO:0000256" key="1">
    <source>
        <dbReference type="SAM" id="MobiDB-lite"/>
    </source>
</evidence>
<gene>
    <name evidence="2" type="ORF">N656DRAFT_785064</name>
</gene>
<evidence type="ECO:0000313" key="3">
    <source>
        <dbReference type="Proteomes" id="UP001302812"/>
    </source>
</evidence>
<protein>
    <submittedName>
        <fullName evidence="2">Uncharacterized protein</fullName>
    </submittedName>
</protein>
<accession>A0AAN6QCB1</accession>
<reference evidence="2" key="2">
    <citation type="submission" date="2023-05" db="EMBL/GenBank/DDBJ databases">
        <authorList>
            <consortium name="Lawrence Berkeley National Laboratory"/>
            <person name="Steindorff A."/>
            <person name="Hensen N."/>
            <person name="Bonometti L."/>
            <person name="Westerberg I."/>
            <person name="Brannstrom I.O."/>
            <person name="Guillou S."/>
            <person name="Cros-Aarteil S."/>
            <person name="Calhoun S."/>
            <person name="Haridas S."/>
            <person name="Kuo A."/>
            <person name="Mondo S."/>
            <person name="Pangilinan J."/>
            <person name="Riley R."/>
            <person name="Labutti K."/>
            <person name="Andreopoulos B."/>
            <person name="Lipzen A."/>
            <person name="Chen C."/>
            <person name="Yanf M."/>
            <person name="Daum C."/>
            <person name="Ng V."/>
            <person name="Clum A."/>
            <person name="Ohm R."/>
            <person name="Martin F."/>
            <person name="Silar P."/>
            <person name="Natvig D."/>
            <person name="Lalanne C."/>
            <person name="Gautier V."/>
            <person name="Ament-Velasquez S.L."/>
            <person name="Kruys A."/>
            <person name="Hutchinson M.I."/>
            <person name="Powell A.J."/>
            <person name="Barry K."/>
            <person name="Miller A.N."/>
            <person name="Grigoriev I.V."/>
            <person name="Debuchy R."/>
            <person name="Gladieux P."/>
            <person name="Thoren M.H."/>
            <person name="Johannesson H."/>
        </authorList>
    </citation>
    <scope>NUCLEOTIDE SEQUENCE</scope>
    <source>
        <strain evidence="2">CBS 508.74</strain>
    </source>
</reference>
<dbReference type="EMBL" id="MU853371">
    <property type="protein sequence ID" value="KAK4107580.1"/>
    <property type="molecule type" value="Genomic_DNA"/>
</dbReference>
<reference evidence="2" key="1">
    <citation type="journal article" date="2023" name="Mol. Phylogenet. Evol.">
        <title>Genome-scale phylogeny and comparative genomics of the fungal order Sordariales.</title>
        <authorList>
            <person name="Hensen N."/>
            <person name="Bonometti L."/>
            <person name="Westerberg I."/>
            <person name="Brannstrom I.O."/>
            <person name="Guillou S."/>
            <person name="Cros-Aarteil S."/>
            <person name="Calhoun S."/>
            <person name="Haridas S."/>
            <person name="Kuo A."/>
            <person name="Mondo S."/>
            <person name="Pangilinan J."/>
            <person name="Riley R."/>
            <person name="LaButti K."/>
            <person name="Andreopoulos B."/>
            <person name="Lipzen A."/>
            <person name="Chen C."/>
            <person name="Yan M."/>
            <person name="Daum C."/>
            <person name="Ng V."/>
            <person name="Clum A."/>
            <person name="Steindorff A."/>
            <person name="Ohm R.A."/>
            <person name="Martin F."/>
            <person name="Silar P."/>
            <person name="Natvig D.O."/>
            <person name="Lalanne C."/>
            <person name="Gautier V."/>
            <person name="Ament-Velasquez S.L."/>
            <person name="Kruys A."/>
            <person name="Hutchinson M.I."/>
            <person name="Powell A.J."/>
            <person name="Barry K."/>
            <person name="Miller A.N."/>
            <person name="Grigoriev I.V."/>
            <person name="Debuchy R."/>
            <person name="Gladieux P."/>
            <person name="Hiltunen Thoren M."/>
            <person name="Johannesson H."/>
        </authorList>
    </citation>
    <scope>NUCLEOTIDE SEQUENCE</scope>
    <source>
        <strain evidence="2">CBS 508.74</strain>
    </source>
</reference>
<evidence type="ECO:0000313" key="2">
    <source>
        <dbReference type="EMBL" id="KAK4107580.1"/>
    </source>
</evidence>
<keyword evidence="3" id="KW-1185">Reference proteome</keyword>
<dbReference type="GeneID" id="89940424"/>
<name>A0AAN6QCB1_9PEZI</name>
<dbReference type="AlphaFoldDB" id="A0AAN6QCB1"/>
<proteinExistence type="predicted"/>
<feature type="compositionally biased region" description="Polar residues" evidence="1">
    <location>
        <begin position="83"/>
        <end position="96"/>
    </location>
</feature>
<dbReference type="RefSeq" id="XP_064665150.1">
    <property type="nucleotide sequence ID" value="XM_064816299.1"/>
</dbReference>
<dbReference type="Proteomes" id="UP001302812">
    <property type="component" value="Unassembled WGS sequence"/>
</dbReference>